<keyword evidence="1" id="KW-0732">Signal</keyword>
<dbReference type="RefSeq" id="WP_095615970.1">
    <property type="nucleotide sequence ID" value="NZ_NSKD01000001.1"/>
</dbReference>
<reference evidence="2 3" key="1">
    <citation type="submission" date="2017-08" db="EMBL/GenBank/DDBJ databases">
        <title>Halovibrio sewagensis sp. nov., isolated from wastewater of high salinity.</title>
        <authorList>
            <person name="Dong X."/>
            <person name="Zhang G."/>
        </authorList>
    </citation>
    <scope>NUCLEOTIDE SEQUENCE [LARGE SCALE GENOMIC DNA]</scope>
    <source>
        <strain evidence="2 3">YL5-2</strain>
    </source>
</reference>
<accession>A0A2A2FAJ9</accession>
<proteinExistence type="predicted"/>
<organism evidence="2 3">
    <name type="scientific">Halovibrio salipaludis</name>
    <dbReference type="NCBI Taxonomy" id="2032626"/>
    <lineage>
        <taxon>Bacteria</taxon>
        <taxon>Pseudomonadati</taxon>
        <taxon>Pseudomonadota</taxon>
        <taxon>Gammaproteobacteria</taxon>
        <taxon>Oceanospirillales</taxon>
        <taxon>Halomonadaceae</taxon>
        <taxon>Halovibrio</taxon>
    </lineage>
</organism>
<dbReference type="OrthoDB" id="6362810at2"/>
<protein>
    <submittedName>
        <fullName evidence="2">Uncharacterized protein</fullName>
    </submittedName>
</protein>
<keyword evidence="3" id="KW-1185">Reference proteome</keyword>
<feature type="signal peptide" evidence="1">
    <location>
        <begin position="1"/>
        <end position="30"/>
    </location>
</feature>
<dbReference type="AlphaFoldDB" id="A0A2A2FAJ9"/>
<dbReference type="SUPFAM" id="SSF53850">
    <property type="entry name" value="Periplasmic binding protein-like II"/>
    <property type="match status" value="1"/>
</dbReference>
<evidence type="ECO:0000313" key="3">
    <source>
        <dbReference type="Proteomes" id="UP000218896"/>
    </source>
</evidence>
<gene>
    <name evidence="2" type="ORF">CK501_01580</name>
</gene>
<name>A0A2A2FAJ9_9GAMM</name>
<evidence type="ECO:0000256" key="1">
    <source>
        <dbReference type="SAM" id="SignalP"/>
    </source>
</evidence>
<evidence type="ECO:0000313" key="2">
    <source>
        <dbReference type="EMBL" id="PAU81870.1"/>
    </source>
</evidence>
<dbReference type="Proteomes" id="UP000218896">
    <property type="component" value="Unassembled WGS sequence"/>
</dbReference>
<feature type="chain" id="PRO_5012042039" evidence="1">
    <location>
        <begin position="31"/>
        <end position="252"/>
    </location>
</feature>
<sequence>MGGGLMGRNGCFRACLVIAVVLASGVGAHAGQSVTVAAPNLANLIEPDGSGAYQKLVARALEPLDVKVEPVFYPYRRALQMFEESQVDCLVSLTDVVRQRIGNEALVYSHPLGRFRFHIFTPAGQPPIESVRELEDRVVGSIKGHELYLAPILEGAIELEPVRSEEQAVRMLQMGRLDALIAAIPDIRPHLEQLSYVPDRPLLESFDRINCHDTGKNRAFIQALSRELRRLQEKGVYQEIMGSLYVPFQAEP</sequence>
<dbReference type="EMBL" id="NSKD01000001">
    <property type="protein sequence ID" value="PAU81870.1"/>
    <property type="molecule type" value="Genomic_DNA"/>
</dbReference>
<comment type="caution">
    <text evidence="2">The sequence shown here is derived from an EMBL/GenBank/DDBJ whole genome shotgun (WGS) entry which is preliminary data.</text>
</comment>
<dbReference type="Gene3D" id="3.40.190.10">
    <property type="entry name" value="Periplasmic binding protein-like II"/>
    <property type="match status" value="2"/>
</dbReference>